<organism evidence="1">
    <name type="scientific">uncultured Caudovirales phage</name>
    <dbReference type="NCBI Taxonomy" id="2100421"/>
    <lineage>
        <taxon>Viruses</taxon>
        <taxon>Duplodnaviria</taxon>
        <taxon>Heunggongvirae</taxon>
        <taxon>Uroviricota</taxon>
        <taxon>Caudoviricetes</taxon>
        <taxon>Peduoviridae</taxon>
        <taxon>Maltschvirus</taxon>
        <taxon>Maltschvirus maltsch</taxon>
    </lineage>
</organism>
<sequence length="147" mass="16819">MTIKQLISSHVAIMSANSMTYTFLHSETQFQNLMADEQLLPCVYLDMPMKYTPMIMSTGAFQKTYICVALFLFKSELDDNDTQQESIFVQAEAAQREFQISLENDVNNVRDLKVDTCVQVQNLFDTNMSGIMMPFTLRMINEDGVCL</sequence>
<gene>
    <name evidence="1" type="ORF">UFOVP598_14</name>
</gene>
<accession>A0A6J5N6M0</accession>
<proteinExistence type="predicted"/>
<name>A0A6J5N6M0_9CAUD</name>
<dbReference type="EMBL" id="LR796559">
    <property type="protein sequence ID" value="CAB4151349.1"/>
    <property type="molecule type" value="Genomic_DNA"/>
</dbReference>
<reference evidence="1" key="1">
    <citation type="submission" date="2020-04" db="EMBL/GenBank/DDBJ databases">
        <authorList>
            <person name="Chiriac C."/>
            <person name="Salcher M."/>
            <person name="Ghai R."/>
            <person name="Kavagutti S V."/>
        </authorList>
    </citation>
    <scope>NUCLEOTIDE SEQUENCE</scope>
</reference>
<protein>
    <submittedName>
        <fullName evidence="1">Uncharacterized protein</fullName>
    </submittedName>
</protein>
<evidence type="ECO:0000313" key="1">
    <source>
        <dbReference type="EMBL" id="CAB4151349.1"/>
    </source>
</evidence>